<dbReference type="GO" id="GO:0003676">
    <property type="term" value="F:nucleic acid binding"/>
    <property type="evidence" value="ECO:0007669"/>
    <property type="project" value="InterPro"/>
</dbReference>
<proteinExistence type="predicted"/>
<dbReference type="AlphaFoldDB" id="A0A6P1TQI4"/>
<evidence type="ECO:0000259" key="1">
    <source>
        <dbReference type="Pfam" id="PF13482"/>
    </source>
</evidence>
<evidence type="ECO:0000313" key="2">
    <source>
        <dbReference type="EMBL" id="QHQ62489.1"/>
    </source>
</evidence>
<dbReference type="EMBL" id="CP048000">
    <property type="protein sequence ID" value="QHQ62489.1"/>
    <property type="molecule type" value="Genomic_DNA"/>
</dbReference>
<organism evidence="2 3">
    <name type="scientific">Anaerocolumna sedimenticola</name>
    <dbReference type="NCBI Taxonomy" id="2696063"/>
    <lineage>
        <taxon>Bacteria</taxon>
        <taxon>Bacillati</taxon>
        <taxon>Bacillota</taxon>
        <taxon>Clostridia</taxon>
        <taxon>Lachnospirales</taxon>
        <taxon>Lachnospiraceae</taxon>
        <taxon>Anaerocolumna</taxon>
    </lineage>
</organism>
<dbReference type="PANTHER" id="PTHR38462:SF1">
    <property type="entry name" value="YPRB RIBONUCLEASE H-LIKE DOMAIN-CONTAINING PROTEIN"/>
    <property type="match status" value="1"/>
</dbReference>
<evidence type="ECO:0000313" key="3">
    <source>
        <dbReference type="Proteomes" id="UP000464314"/>
    </source>
</evidence>
<protein>
    <recommendedName>
        <fullName evidence="1">YprB ribonuclease H-like domain-containing protein</fullName>
    </recommendedName>
</protein>
<feature type="domain" description="YprB ribonuclease H-like" evidence="1">
    <location>
        <begin position="26"/>
        <end position="168"/>
    </location>
</feature>
<accession>A0A6P1TQI4</accession>
<dbReference type="PROSITE" id="PS00018">
    <property type="entry name" value="EF_HAND_1"/>
    <property type="match status" value="1"/>
</dbReference>
<dbReference type="InterPro" id="IPR038720">
    <property type="entry name" value="YprB_RNase_H-like_dom"/>
</dbReference>
<dbReference type="Pfam" id="PF13482">
    <property type="entry name" value="RNase_H_2"/>
    <property type="match status" value="1"/>
</dbReference>
<dbReference type="Proteomes" id="UP000464314">
    <property type="component" value="Chromosome"/>
</dbReference>
<dbReference type="InterPro" id="IPR036397">
    <property type="entry name" value="RNaseH_sf"/>
</dbReference>
<dbReference type="PANTHER" id="PTHR38462">
    <property type="entry name" value="EXONUCLEASE-LIKE PROTEIN"/>
    <property type="match status" value="1"/>
</dbReference>
<dbReference type="Gene3D" id="3.30.420.10">
    <property type="entry name" value="Ribonuclease H-like superfamily/Ribonuclease H"/>
    <property type="match status" value="1"/>
</dbReference>
<gene>
    <name evidence="2" type="ORF">Ana3638_18285</name>
</gene>
<dbReference type="InterPro" id="IPR018247">
    <property type="entry name" value="EF_Hand_1_Ca_BS"/>
</dbReference>
<dbReference type="RefSeq" id="WP_161839312.1">
    <property type="nucleotide sequence ID" value="NZ_CP048000.1"/>
</dbReference>
<reference evidence="2 3" key="1">
    <citation type="submission" date="2020-01" db="EMBL/GenBank/DDBJ databases">
        <title>Genome analysis of Anaerocolumna sp. CBA3638.</title>
        <authorList>
            <person name="Kim J."/>
            <person name="Roh S.W."/>
        </authorList>
    </citation>
    <scope>NUCLEOTIDE SEQUENCE [LARGE SCALE GENOMIC DNA]</scope>
    <source>
        <strain evidence="2 3">CBA3638</strain>
    </source>
</reference>
<sequence length="451" mass="52680">MKTYHTKLNINPSYPLMNPYTWEDIIFFDIETTGFSAKNSYLYLIGCLYYKDNTWEMTQWLADDMYSESLIIKAFFQTIKSYKRLIHFNGTGFDIPFILQKCKQHSIDNMLDSIESYDLYKKIIPFKKVLPLPNYKLKTIENFAGIKRKDTYTGEDLIQIYANYLGRLQIEKLKKSNSGLPIPTKTNIDDSITHIADSITRIDKDNTKNLSSHELSGLLLLHNFEDVKGLIQISDILYYTDIFEKDSICHLTLLEKAVNENPESEVIRADKLKINQLEIQFKLPYTLLKPITLITPVSGLLSTPLSGLHFGGSEEIRSVNNTFYLKLKLESDVLTVELPLYEGELKYFYENYRDYYYLPTEDTAIHKSVAQYVDKEYKVKAKPGTCYMKKSSLFLPQTDNCFLPFFKENYMDKITFFEMTNEEFQSNTKLYVYIKSILHFITGNKETRIIP</sequence>
<dbReference type="KEGG" id="anr:Ana3638_18285"/>
<dbReference type="SUPFAM" id="SSF53098">
    <property type="entry name" value="Ribonuclease H-like"/>
    <property type="match status" value="1"/>
</dbReference>
<keyword evidence="3" id="KW-1185">Reference proteome</keyword>
<dbReference type="InterPro" id="IPR012337">
    <property type="entry name" value="RNaseH-like_sf"/>
</dbReference>
<name>A0A6P1TQI4_9FIRM</name>